<protein>
    <submittedName>
        <fullName evidence="7">Dynein regulatory complex protein 1</fullName>
    </submittedName>
</protein>
<evidence type="ECO:0000256" key="1">
    <source>
        <dbReference type="ARBA" id="ARBA00009688"/>
    </source>
</evidence>
<dbReference type="PANTHER" id="PTHR21625">
    <property type="entry name" value="NYD-SP28 PROTEIN"/>
    <property type="match status" value="1"/>
</dbReference>
<dbReference type="OrthoDB" id="10260459at2759"/>
<evidence type="ECO:0000256" key="2">
    <source>
        <dbReference type="ARBA" id="ARBA00023054"/>
    </source>
</evidence>
<evidence type="ECO:0000313" key="8">
    <source>
        <dbReference type="Proteomes" id="UP000299102"/>
    </source>
</evidence>
<dbReference type="InterPro" id="IPR039505">
    <property type="entry name" value="DRC1/2_N"/>
</dbReference>
<dbReference type="GO" id="GO:0070286">
    <property type="term" value="P:axonemal dynein complex assembly"/>
    <property type="evidence" value="ECO:0007669"/>
    <property type="project" value="InterPro"/>
</dbReference>
<sequence length="1015" mass="116136">MANRFGAEDDEDILEPKEPQITSEDPAERKTARALRIKKRQEALKRAEQPLDEVVQEEAPGPVELATTQAVEELQRLSAEGVAQVTNVKVTTDERECIRRLHLSDHLKLAYERMEDEAVASQVSYEAITANWDKMLEIRDPLDAEEAMQQQRERCDRLLAKKDELIDYLKQDLKQMDEDYYEGLDIQNREIKELSDRVENQLIIMQKAYDKQLYLIDQATVIEREAMVHHNNKRWKALYRQREKEELQHIEYKCEQLEAFKEEMDTIMWDHYDKYREAKIELESLINDLQKELEKLKSTCLINGEKIAYNYQILKKREEENVFVRSQQKRKLNKMSDVVNGLRTKIRKAAEDGAAEEIRANDEIVKLLQAMADLEKKSEHFSHVNDYKFWQVWRMSVAKCSQLARELRQVEVALHAQVLAEPAPPASPLPKPIAVPFTEENKVILEVSGKSYGSNDVVEKVCDKLDERNQATEEVGERSDERNNKAKEASTENLSKSFDEKDEDSEIIESEDVVTVQAKQKLMRHILQLVADNTGFLLEDRLLKLIEKYQSTSRNLCTLDGIFMALDIQSEQDIELLCKTFLKYAYCPTCEGLDSVDEIEEQSSMNSPEDSPDETTDPDGHKIRVMHLDRHTARSRISTIRSTITAPSHVGNVVPVKTLEMSSSDQELVQEADEIMQKCYHRKVRVGVAAGAASTVGAVSSSTGVRARGVVLTLSSHEPQLARPVSPRNPYVCPALSIAVVMWKIQEWNVTAGTLVRGRQSERASGSAHVRSGAPRDLCITATMAANDSLIKCEAIHGGVVTFATANYFTSWPSRSNDDGGLGHSNTLERLLLAAGAPVYTRRLPENFTGRSHSCPLPNRERMRQFLMPVGHNLQIEPVQVLTALCEFTQDFVPPEKQRLMDLLDTVKPRQFETSSRRLKPEAIDEYWNKWKNVYPSEKDKFWDCLMSGLNSYLHMLQERERLHEELVELRRQHARLLGGALPQLPVSCRPSTRRWDRAFTAPREDRAPEPLPPI</sequence>
<feature type="compositionally biased region" description="Basic and acidic residues" evidence="4">
    <location>
        <begin position="468"/>
        <end position="490"/>
    </location>
</feature>
<dbReference type="Proteomes" id="UP000299102">
    <property type="component" value="Unassembled WGS sequence"/>
</dbReference>
<dbReference type="GO" id="GO:0003352">
    <property type="term" value="P:regulation of cilium movement"/>
    <property type="evidence" value="ECO:0007669"/>
    <property type="project" value="TreeGrafter"/>
</dbReference>
<dbReference type="GO" id="GO:0005858">
    <property type="term" value="C:axonemal dynein complex"/>
    <property type="evidence" value="ECO:0007669"/>
    <property type="project" value="InterPro"/>
</dbReference>
<name>A0A4C1TRW7_EUMVA</name>
<keyword evidence="8" id="KW-1185">Reference proteome</keyword>
<dbReference type="AlphaFoldDB" id="A0A4C1TRW7"/>
<dbReference type="EMBL" id="BGZK01000081">
    <property type="protein sequence ID" value="GBP16733.1"/>
    <property type="molecule type" value="Genomic_DNA"/>
</dbReference>
<gene>
    <name evidence="7" type="primary">Drc1</name>
    <name evidence="7" type="ORF">EVAR_13353_1</name>
</gene>
<feature type="region of interest" description="Disordered" evidence="4">
    <location>
        <begin position="1"/>
        <end position="32"/>
    </location>
</feature>
<comment type="caution">
    <text evidence="7">The sequence shown here is derived from an EMBL/GenBank/DDBJ whole genome shotgun (WGS) entry which is preliminary data.</text>
</comment>
<proteinExistence type="inferred from homology"/>
<dbReference type="Pfam" id="PF14772">
    <property type="entry name" value="NYD-SP28"/>
    <property type="match status" value="1"/>
</dbReference>
<evidence type="ECO:0000256" key="3">
    <source>
        <dbReference type="SAM" id="Coils"/>
    </source>
</evidence>
<dbReference type="InterPro" id="IPR029440">
    <property type="entry name" value="DRC1_C"/>
</dbReference>
<keyword evidence="2 3" id="KW-0175">Coiled coil</keyword>
<feature type="coiled-coil region" evidence="3">
    <location>
        <begin position="272"/>
        <end position="299"/>
    </location>
</feature>
<evidence type="ECO:0000256" key="4">
    <source>
        <dbReference type="SAM" id="MobiDB-lite"/>
    </source>
</evidence>
<feature type="region of interest" description="Disordered" evidence="4">
    <location>
        <begin position="468"/>
        <end position="502"/>
    </location>
</feature>
<accession>A0A4C1TRW7</accession>
<dbReference type="InterPro" id="IPR039750">
    <property type="entry name" value="DRC1/DRC2"/>
</dbReference>
<comment type="similarity">
    <text evidence="1">Belongs to the DRC1 family.</text>
</comment>
<reference evidence="7 8" key="1">
    <citation type="journal article" date="2019" name="Commun. Biol.">
        <title>The bagworm genome reveals a unique fibroin gene that provides high tensile strength.</title>
        <authorList>
            <person name="Kono N."/>
            <person name="Nakamura H."/>
            <person name="Ohtoshi R."/>
            <person name="Tomita M."/>
            <person name="Numata K."/>
            <person name="Arakawa K."/>
        </authorList>
    </citation>
    <scope>NUCLEOTIDE SEQUENCE [LARGE SCALE GENOMIC DNA]</scope>
</reference>
<evidence type="ECO:0000313" key="7">
    <source>
        <dbReference type="EMBL" id="GBP16733.1"/>
    </source>
</evidence>
<dbReference type="Pfam" id="PF14775">
    <property type="entry name" value="NYD-SP28_assoc"/>
    <property type="match status" value="1"/>
</dbReference>
<organism evidence="7 8">
    <name type="scientific">Eumeta variegata</name>
    <name type="common">Bagworm moth</name>
    <name type="synonym">Eumeta japonica</name>
    <dbReference type="NCBI Taxonomy" id="151549"/>
    <lineage>
        <taxon>Eukaryota</taxon>
        <taxon>Metazoa</taxon>
        <taxon>Ecdysozoa</taxon>
        <taxon>Arthropoda</taxon>
        <taxon>Hexapoda</taxon>
        <taxon>Insecta</taxon>
        <taxon>Pterygota</taxon>
        <taxon>Neoptera</taxon>
        <taxon>Endopterygota</taxon>
        <taxon>Lepidoptera</taxon>
        <taxon>Glossata</taxon>
        <taxon>Ditrysia</taxon>
        <taxon>Tineoidea</taxon>
        <taxon>Psychidae</taxon>
        <taxon>Oiketicinae</taxon>
        <taxon>Eumeta</taxon>
    </lineage>
</organism>
<dbReference type="STRING" id="151549.A0A4C1TRW7"/>
<evidence type="ECO:0000259" key="5">
    <source>
        <dbReference type="Pfam" id="PF14772"/>
    </source>
</evidence>
<feature type="region of interest" description="Disordered" evidence="4">
    <location>
        <begin position="600"/>
        <end position="621"/>
    </location>
</feature>
<feature type="domain" description="Dynein regulatory complex protein 1/2 N-terminal" evidence="5">
    <location>
        <begin position="90"/>
        <end position="191"/>
    </location>
</feature>
<dbReference type="PANTHER" id="PTHR21625:SF1">
    <property type="entry name" value="DYNEIN REGULATORY COMPLEX PROTEIN 1"/>
    <property type="match status" value="1"/>
</dbReference>
<evidence type="ECO:0000259" key="6">
    <source>
        <dbReference type="Pfam" id="PF14775"/>
    </source>
</evidence>
<feature type="domain" description="Dynein regulatory complex protein 1 C-terminal" evidence="6">
    <location>
        <begin position="926"/>
        <end position="977"/>
    </location>
</feature>
<dbReference type="GO" id="GO:0060285">
    <property type="term" value="P:cilium-dependent cell motility"/>
    <property type="evidence" value="ECO:0007669"/>
    <property type="project" value="TreeGrafter"/>
</dbReference>